<dbReference type="RefSeq" id="WP_207332469.1">
    <property type="nucleotide sequence ID" value="NZ_JAFMYW010000012.1"/>
</dbReference>
<accession>A0ABS3JTJ2</accession>
<keyword evidence="2" id="KW-1185">Reference proteome</keyword>
<dbReference type="EMBL" id="JAFMYW010000012">
    <property type="protein sequence ID" value="MBO0952514.1"/>
    <property type="molecule type" value="Genomic_DNA"/>
</dbReference>
<reference evidence="1 2" key="1">
    <citation type="submission" date="2021-03" db="EMBL/GenBank/DDBJ databases">
        <title>Fibrella sp. HMF5405 genome sequencing and assembly.</title>
        <authorList>
            <person name="Kang H."/>
            <person name="Kim H."/>
            <person name="Bae S."/>
            <person name="Joh K."/>
        </authorList>
    </citation>
    <scope>NUCLEOTIDE SEQUENCE [LARGE SCALE GENOMIC DNA]</scope>
    <source>
        <strain evidence="1 2">HMF5405</strain>
    </source>
</reference>
<protein>
    <submittedName>
        <fullName evidence="1">Uncharacterized protein</fullName>
    </submittedName>
</protein>
<organism evidence="1 2">
    <name type="scientific">Fibrella forsythiae</name>
    <dbReference type="NCBI Taxonomy" id="2817061"/>
    <lineage>
        <taxon>Bacteria</taxon>
        <taxon>Pseudomonadati</taxon>
        <taxon>Bacteroidota</taxon>
        <taxon>Cytophagia</taxon>
        <taxon>Cytophagales</taxon>
        <taxon>Spirosomataceae</taxon>
        <taxon>Fibrella</taxon>
    </lineage>
</organism>
<dbReference type="Proteomes" id="UP000664628">
    <property type="component" value="Unassembled WGS sequence"/>
</dbReference>
<evidence type="ECO:0000313" key="1">
    <source>
        <dbReference type="EMBL" id="MBO0952514.1"/>
    </source>
</evidence>
<name>A0ABS3JTJ2_9BACT</name>
<sequence length="185" mass="19588">MATNQARTSSLLTRTLRHAAGLLTIGLVACSSPQTTPAPGGGNYVKVTLNGQTKTYTNVKLDEEGVVGSIRLWTIQATASEDDFLSVSMWGSGTGAYPYKPTVTSFNQVSQLEYRTKNGMLASYAALVCPDNAGYYAPQGRVTVTQYSNGKAAKGTFSGALMSDQDADNCNKQGTPFSGEFSISQ</sequence>
<dbReference type="PROSITE" id="PS51257">
    <property type="entry name" value="PROKAR_LIPOPROTEIN"/>
    <property type="match status" value="1"/>
</dbReference>
<evidence type="ECO:0000313" key="2">
    <source>
        <dbReference type="Proteomes" id="UP000664628"/>
    </source>
</evidence>
<gene>
    <name evidence="1" type="ORF">J2I46_28280</name>
</gene>
<proteinExistence type="predicted"/>
<comment type="caution">
    <text evidence="1">The sequence shown here is derived from an EMBL/GenBank/DDBJ whole genome shotgun (WGS) entry which is preliminary data.</text>
</comment>